<sequence length="116" mass="12505">MQRNLRFITSSPSSSPNPLKKFSPTGFVSEKTNFIHAGGGDIEHDRIMVNYDGGGDGERHNNYMKSNVDGDADGDSNDVDMYSDCDVNTDSDPEGDGNVERGGVEGLVDEVCLIVC</sequence>
<protein>
    <submittedName>
        <fullName evidence="2">Uncharacterized protein</fullName>
    </submittedName>
</protein>
<feature type="compositionally biased region" description="Low complexity" evidence="1">
    <location>
        <begin position="10"/>
        <end position="23"/>
    </location>
</feature>
<proteinExistence type="predicted"/>
<reference evidence="3" key="1">
    <citation type="journal article" date="2024" name="IScience">
        <title>Strigolactones Initiate the Formation of Haustorium-like Structures in Castilleja.</title>
        <authorList>
            <person name="Buerger M."/>
            <person name="Peterson D."/>
            <person name="Chory J."/>
        </authorList>
    </citation>
    <scope>NUCLEOTIDE SEQUENCE [LARGE SCALE GENOMIC DNA]</scope>
</reference>
<gene>
    <name evidence="2" type="ORF">CASFOL_024974</name>
</gene>
<dbReference type="Proteomes" id="UP001632038">
    <property type="component" value="Unassembled WGS sequence"/>
</dbReference>
<feature type="compositionally biased region" description="Acidic residues" evidence="1">
    <location>
        <begin position="70"/>
        <end position="97"/>
    </location>
</feature>
<organism evidence="2 3">
    <name type="scientific">Castilleja foliolosa</name>
    <dbReference type="NCBI Taxonomy" id="1961234"/>
    <lineage>
        <taxon>Eukaryota</taxon>
        <taxon>Viridiplantae</taxon>
        <taxon>Streptophyta</taxon>
        <taxon>Embryophyta</taxon>
        <taxon>Tracheophyta</taxon>
        <taxon>Spermatophyta</taxon>
        <taxon>Magnoliopsida</taxon>
        <taxon>eudicotyledons</taxon>
        <taxon>Gunneridae</taxon>
        <taxon>Pentapetalae</taxon>
        <taxon>asterids</taxon>
        <taxon>lamiids</taxon>
        <taxon>Lamiales</taxon>
        <taxon>Orobanchaceae</taxon>
        <taxon>Pedicularideae</taxon>
        <taxon>Castillejinae</taxon>
        <taxon>Castilleja</taxon>
    </lineage>
</organism>
<keyword evidence="3" id="KW-1185">Reference proteome</keyword>
<dbReference type="AlphaFoldDB" id="A0ABD3CTJ3"/>
<evidence type="ECO:0000313" key="2">
    <source>
        <dbReference type="EMBL" id="KAL3631990.1"/>
    </source>
</evidence>
<evidence type="ECO:0000313" key="3">
    <source>
        <dbReference type="Proteomes" id="UP001632038"/>
    </source>
</evidence>
<dbReference type="EMBL" id="JAVIJP010000032">
    <property type="protein sequence ID" value="KAL3631990.1"/>
    <property type="molecule type" value="Genomic_DNA"/>
</dbReference>
<accession>A0ABD3CTJ3</accession>
<name>A0ABD3CTJ3_9LAMI</name>
<feature type="region of interest" description="Disordered" evidence="1">
    <location>
        <begin position="60"/>
        <end position="102"/>
    </location>
</feature>
<evidence type="ECO:0000256" key="1">
    <source>
        <dbReference type="SAM" id="MobiDB-lite"/>
    </source>
</evidence>
<feature type="region of interest" description="Disordered" evidence="1">
    <location>
        <begin position="1"/>
        <end position="23"/>
    </location>
</feature>
<comment type="caution">
    <text evidence="2">The sequence shown here is derived from an EMBL/GenBank/DDBJ whole genome shotgun (WGS) entry which is preliminary data.</text>
</comment>